<dbReference type="InParanoid" id="A0A409WXC0"/>
<reference evidence="2 3" key="1">
    <citation type="journal article" date="2018" name="Evol. Lett.">
        <title>Horizontal gene cluster transfer increased hallucinogenic mushroom diversity.</title>
        <authorList>
            <person name="Reynolds H.T."/>
            <person name="Vijayakumar V."/>
            <person name="Gluck-Thaler E."/>
            <person name="Korotkin H.B."/>
            <person name="Matheny P.B."/>
            <person name="Slot J.C."/>
        </authorList>
    </citation>
    <scope>NUCLEOTIDE SEQUENCE [LARGE SCALE GENOMIC DNA]</scope>
    <source>
        <strain evidence="2 3">SRW20</strain>
    </source>
</reference>
<sequence length="241" mass="27707">MLKKHKSSTKQSRNSIARYTISYDSPTHSGPRNERQIIRVREESHSSKTGEIIRSERTIVDENPWLPADDVEIGLDQDTNKCDQMLDTTFEDIEKASEAQLALKIEKKKKKKKSLASARPMILWKQLFRDLYLNELLRWEGRGDAWSSGETFCSDCRARKVENAQVGIFRCRDCFVPHLTCKGCCLRRHRMLPFHNIEQWNGVMFVKTCLKDLGLRVQLNHLGMTCPNPEPCHSTSASAAI</sequence>
<feature type="region of interest" description="Disordered" evidence="1">
    <location>
        <begin position="1"/>
        <end position="33"/>
    </location>
</feature>
<accession>A0A409WXC0</accession>
<dbReference type="AlphaFoldDB" id="A0A409WXC0"/>
<gene>
    <name evidence="2" type="ORF">CVT26_015495</name>
</gene>
<evidence type="ECO:0008006" key="4">
    <source>
        <dbReference type="Google" id="ProtNLM"/>
    </source>
</evidence>
<protein>
    <recommendedName>
        <fullName evidence="4">CxC2-like cysteine cluster KDZ transposase-associated domain-containing protein</fullName>
    </recommendedName>
</protein>
<feature type="compositionally biased region" description="Polar residues" evidence="1">
    <location>
        <begin position="9"/>
        <end position="30"/>
    </location>
</feature>
<dbReference type="OrthoDB" id="3004525at2759"/>
<evidence type="ECO:0000313" key="2">
    <source>
        <dbReference type="EMBL" id="PPQ83180.1"/>
    </source>
</evidence>
<proteinExistence type="predicted"/>
<evidence type="ECO:0000313" key="3">
    <source>
        <dbReference type="Proteomes" id="UP000284706"/>
    </source>
</evidence>
<organism evidence="2 3">
    <name type="scientific">Gymnopilus dilepis</name>
    <dbReference type="NCBI Taxonomy" id="231916"/>
    <lineage>
        <taxon>Eukaryota</taxon>
        <taxon>Fungi</taxon>
        <taxon>Dikarya</taxon>
        <taxon>Basidiomycota</taxon>
        <taxon>Agaricomycotina</taxon>
        <taxon>Agaricomycetes</taxon>
        <taxon>Agaricomycetidae</taxon>
        <taxon>Agaricales</taxon>
        <taxon>Agaricineae</taxon>
        <taxon>Hymenogastraceae</taxon>
        <taxon>Gymnopilus</taxon>
    </lineage>
</organism>
<dbReference type="EMBL" id="NHYE01004645">
    <property type="protein sequence ID" value="PPQ83180.1"/>
    <property type="molecule type" value="Genomic_DNA"/>
</dbReference>
<name>A0A409WXC0_9AGAR</name>
<dbReference type="STRING" id="231916.A0A409WXC0"/>
<keyword evidence="3" id="KW-1185">Reference proteome</keyword>
<evidence type="ECO:0000256" key="1">
    <source>
        <dbReference type="SAM" id="MobiDB-lite"/>
    </source>
</evidence>
<comment type="caution">
    <text evidence="2">The sequence shown here is derived from an EMBL/GenBank/DDBJ whole genome shotgun (WGS) entry which is preliminary data.</text>
</comment>
<dbReference type="Proteomes" id="UP000284706">
    <property type="component" value="Unassembled WGS sequence"/>
</dbReference>